<accession>A0AAD5D6F6</accession>
<sequence length="241" mass="27397">MKESTNLKKLNAHFYKKLFQKHGKKANVSNDTNDTLAAESCTVYRLKKRRLCSEQGCGENVHQSGTEDKIESAGSGELANLQVEVSTEIQNHVFPYVNKLRDHRKRGQNAVFFDGQDRLVKVVSFVLSLLDNMTKPILIIASSDAISLWEIEFSKWSKSIKVVTYKGNKDIRAAITDSKFQVLLSSPDDIVEDMGMFDYIKWELLVIDECQRPIFSTHLKKIQMLMADMKLLTVTDESVST</sequence>
<evidence type="ECO:0000256" key="2">
    <source>
        <dbReference type="ARBA" id="ARBA00023242"/>
    </source>
</evidence>
<dbReference type="PANTHER" id="PTHR45623">
    <property type="entry name" value="CHROMODOMAIN-HELICASE-DNA-BINDING PROTEIN 3-RELATED-RELATED"/>
    <property type="match status" value="1"/>
</dbReference>
<gene>
    <name evidence="4" type="ORF">M8C21_010671</name>
</gene>
<dbReference type="Pfam" id="PF00176">
    <property type="entry name" value="SNF2-rel_dom"/>
    <property type="match status" value="1"/>
</dbReference>
<keyword evidence="5" id="KW-1185">Reference proteome</keyword>
<dbReference type="GO" id="GO:0042393">
    <property type="term" value="F:histone binding"/>
    <property type="evidence" value="ECO:0007669"/>
    <property type="project" value="TreeGrafter"/>
</dbReference>
<dbReference type="GO" id="GO:0005634">
    <property type="term" value="C:nucleus"/>
    <property type="evidence" value="ECO:0007669"/>
    <property type="project" value="UniProtKB-SubCell"/>
</dbReference>
<dbReference type="GO" id="GO:0003677">
    <property type="term" value="F:DNA binding"/>
    <property type="evidence" value="ECO:0007669"/>
    <property type="project" value="TreeGrafter"/>
</dbReference>
<dbReference type="EMBL" id="JAMZMK010001625">
    <property type="protein sequence ID" value="KAI7755206.1"/>
    <property type="molecule type" value="Genomic_DNA"/>
</dbReference>
<comment type="subcellular location">
    <subcellularLocation>
        <location evidence="1">Nucleus</location>
    </subcellularLocation>
</comment>
<comment type="caution">
    <text evidence="4">The sequence shown here is derived from an EMBL/GenBank/DDBJ whole genome shotgun (WGS) entry which is preliminary data.</text>
</comment>
<evidence type="ECO:0000256" key="1">
    <source>
        <dbReference type="ARBA" id="ARBA00004123"/>
    </source>
</evidence>
<protein>
    <recommendedName>
        <fullName evidence="3">SNF2 N-terminal domain-containing protein</fullName>
    </recommendedName>
</protein>
<dbReference type="InterPro" id="IPR027417">
    <property type="entry name" value="P-loop_NTPase"/>
</dbReference>
<evidence type="ECO:0000313" key="5">
    <source>
        <dbReference type="Proteomes" id="UP001206925"/>
    </source>
</evidence>
<evidence type="ECO:0000259" key="3">
    <source>
        <dbReference type="Pfam" id="PF00176"/>
    </source>
</evidence>
<organism evidence="4 5">
    <name type="scientific">Ambrosia artemisiifolia</name>
    <name type="common">Common ragweed</name>
    <dbReference type="NCBI Taxonomy" id="4212"/>
    <lineage>
        <taxon>Eukaryota</taxon>
        <taxon>Viridiplantae</taxon>
        <taxon>Streptophyta</taxon>
        <taxon>Embryophyta</taxon>
        <taxon>Tracheophyta</taxon>
        <taxon>Spermatophyta</taxon>
        <taxon>Magnoliopsida</taxon>
        <taxon>eudicotyledons</taxon>
        <taxon>Gunneridae</taxon>
        <taxon>Pentapetalae</taxon>
        <taxon>asterids</taxon>
        <taxon>campanulids</taxon>
        <taxon>Asterales</taxon>
        <taxon>Asteraceae</taxon>
        <taxon>Asteroideae</taxon>
        <taxon>Heliantheae alliance</taxon>
        <taxon>Heliantheae</taxon>
        <taxon>Ambrosia</taxon>
    </lineage>
</organism>
<keyword evidence="2" id="KW-0539">Nucleus</keyword>
<dbReference type="GO" id="GO:0016887">
    <property type="term" value="F:ATP hydrolysis activity"/>
    <property type="evidence" value="ECO:0007669"/>
    <property type="project" value="TreeGrafter"/>
</dbReference>
<dbReference type="AlphaFoldDB" id="A0AAD5D6F6"/>
<feature type="domain" description="SNF2 N-terminal" evidence="3">
    <location>
        <begin position="120"/>
        <end position="212"/>
    </location>
</feature>
<dbReference type="SUPFAM" id="SSF52540">
    <property type="entry name" value="P-loop containing nucleoside triphosphate hydrolases"/>
    <property type="match status" value="1"/>
</dbReference>
<dbReference type="GO" id="GO:0005524">
    <property type="term" value="F:ATP binding"/>
    <property type="evidence" value="ECO:0007669"/>
    <property type="project" value="InterPro"/>
</dbReference>
<dbReference type="GO" id="GO:0003682">
    <property type="term" value="F:chromatin binding"/>
    <property type="evidence" value="ECO:0007669"/>
    <property type="project" value="TreeGrafter"/>
</dbReference>
<evidence type="ECO:0000313" key="4">
    <source>
        <dbReference type="EMBL" id="KAI7755206.1"/>
    </source>
</evidence>
<dbReference type="PANTHER" id="PTHR45623:SF46">
    <property type="entry name" value="SNF2-RELATED DOMAIN, P-LOOP CONTAINING NUCLEOSIDE TRIPHOSPHATE HYDROLASE-RELATED"/>
    <property type="match status" value="1"/>
</dbReference>
<name>A0AAD5D6F6_AMBAR</name>
<dbReference type="Gene3D" id="3.40.50.10810">
    <property type="entry name" value="Tandem AAA-ATPase domain"/>
    <property type="match status" value="1"/>
</dbReference>
<dbReference type="InterPro" id="IPR038718">
    <property type="entry name" value="SNF2-like_sf"/>
</dbReference>
<dbReference type="GO" id="GO:0000785">
    <property type="term" value="C:chromatin"/>
    <property type="evidence" value="ECO:0007669"/>
    <property type="project" value="TreeGrafter"/>
</dbReference>
<reference evidence="4" key="1">
    <citation type="submission" date="2022-06" db="EMBL/GenBank/DDBJ databases">
        <title>Uncovering the hologenomic basis of an extraordinary plant invasion.</title>
        <authorList>
            <person name="Bieker V.C."/>
            <person name="Martin M.D."/>
            <person name="Gilbert T."/>
            <person name="Hodgins K."/>
            <person name="Battlay P."/>
            <person name="Petersen B."/>
            <person name="Wilson J."/>
        </authorList>
    </citation>
    <scope>NUCLEOTIDE SEQUENCE</scope>
    <source>
        <strain evidence="4">AA19_3_7</strain>
        <tissue evidence="4">Leaf</tissue>
    </source>
</reference>
<dbReference type="Proteomes" id="UP001206925">
    <property type="component" value="Unassembled WGS sequence"/>
</dbReference>
<dbReference type="InterPro" id="IPR000330">
    <property type="entry name" value="SNF2_N"/>
</dbReference>
<proteinExistence type="predicted"/>
<dbReference type="GO" id="GO:0140658">
    <property type="term" value="F:ATP-dependent chromatin remodeler activity"/>
    <property type="evidence" value="ECO:0007669"/>
    <property type="project" value="TreeGrafter"/>
</dbReference>